<evidence type="ECO:0000256" key="1">
    <source>
        <dbReference type="ARBA" id="ARBA00009296"/>
    </source>
</evidence>
<comment type="function">
    <text evidence="10">Binds the 23S rRNA.</text>
</comment>
<dbReference type="PANTHER" id="PTHR33280">
    <property type="entry name" value="50S RIBOSOMAL PROTEIN L31, CHLOROPLASTIC"/>
    <property type="match status" value="1"/>
</dbReference>
<reference evidence="11 12" key="1">
    <citation type="journal article" date="2015" name="Genome Announc.">
        <title>Complete Genome of Geobacter pickeringii G13T, a Metal-Reducing Isolate from Sedimentary Kaolin Deposits.</title>
        <authorList>
            <person name="Badalamenti J.P."/>
            <person name="Bond D.R."/>
        </authorList>
    </citation>
    <scope>NUCLEOTIDE SEQUENCE [LARGE SCALE GENOMIC DNA]</scope>
    <source>
        <strain evidence="11 12">G13</strain>
    </source>
</reference>
<dbReference type="HAMAP" id="MF_00501">
    <property type="entry name" value="Ribosomal_bL31_1"/>
    <property type="match status" value="1"/>
</dbReference>
<comment type="cofactor">
    <cofactor evidence="10">
        <name>Zn(2+)</name>
        <dbReference type="ChEBI" id="CHEBI:29105"/>
    </cofactor>
    <text evidence="10">Binds 1 zinc ion per subunit.</text>
</comment>
<feature type="binding site" evidence="10">
    <location>
        <position position="16"/>
    </location>
    <ligand>
        <name>Zn(2+)</name>
        <dbReference type="ChEBI" id="CHEBI:29105"/>
    </ligand>
</feature>
<dbReference type="HOGENOM" id="CLU_114306_4_3_7"/>
<evidence type="ECO:0000313" key="11">
    <source>
        <dbReference type="EMBL" id="AJE02341.1"/>
    </source>
</evidence>
<dbReference type="RefSeq" id="WP_039740131.1">
    <property type="nucleotide sequence ID" value="NZ_CP009788.1"/>
</dbReference>
<comment type="subunit">
    <text evidence="2 10">Part of the 50S ribosomal subunit.</text>
</comment>
<evidence type="ECO:0000256" key="2">
    <source>
        <dbReference type="ARBA" id="ARBA00011838"/>
    </source>
</evidence>
<dbReference type="GO" id="GO:0046872">
    <property type="term" value="F:metal ion binding"/>
    <property type="evidence" value="ECO:0007669"/>
    <property type="project" value="UniProtKB-KW"/>
</dbReference>
<sequence>MKEGIHPKYTEVTIKCACGNSFQSRSTSAEINTEICSACHPFFTGKQKLMDTAGRVERFKKRYGL</sequence>
<dbReference type="SUPFAM" id="SSF143800">
    <property type="entry name" value="L28p-like"/>
    <property type="match status" value="1"/>
</dbReference>
<dbReference type="STRING" id="345632.GPICK_02180"/>
<comment type="similarity">
    <text evidence="1 10">Belongs to the bacterial ribosomal protein bL31 family. Type A subfamily.</text>
</comment>
<dbReference type="NCBIfam" id="TIGR00105">
    <property type="entry name" value="L31"/>
    <property type="match status" value="1"/>
</dbReference>
<organism evidence="11 12">
    <name type="scientific">Geobacter pickeringii</name>
    <dbReference type="NCBI Taxonomy" id="345632"/>
    <lineage>
        <taxon>Bacteria</taxon>
        <taxon>Pseudomonadati</taxon>
        <taxon>Thermodesulfobacteriota</taxon>
        <taxon>Desulfuromonadia</taxon>
        <taxon>Geobacterales</taxon>
        <taxon>Geobacteraceae</taxon>
        <taxon>Geobacter</taxon>
    </lineage>
</organism>
<feature type="binding site" evidence="10">
    <location>
        <position position="39"/>
    </location>
    <ligand>
        <name>Zn(2+)</name>
        <dbReference type="ChEBI" id="CHEBI:29105"/>
    </ligand>
</feature>
<feature type="binding site" evidence="10">
    <location>
        <position position="36"/>
    </location>
    <ligand>
        <name>Zn(2+)</name>
        <dbReference type="ChEBI" id="CHEBI:29105"/>
    </ligand>
</feature>
<protein>
    <recommendedName>
        <fullName evidence="9 10">Large ribosomal subunit protein bL31</fullName>
    </recommendedName>
</protein>
<proteinExistence type="inferred from homology"/>
<gene>
    <name evidence="10" type="primary">rpmE</name>
    <name evidence="11" type="ORF">GPICK_02180</name>
</gene>
<evidence type="ECO:0000256" key="7">
    <source>
        <dbReference type="ARBA" id="ARBA00022980"/>
    </source>
</evidence>
<dbReference type="Proteomes" id="UP000057609">
    <property type="component" value="Chromosome"/>
</dbReference>
<dbReference type="GO" id="GO:0006412">
    <property type="term" value="P:translation"/>
    <property type="evidence" value="ECO:0007669"/>
    <property type="project" value="UniProtKB-UniRule"/>
</dbReference>
<evidence type="ECO:0000256" key="6">
    <source>
        <dbReference type="ARBA" id="ARBA00022884"/>
    </source>
</evidence>
<name>A0A0B5BE68_9BACT</name>
<keyword evidence="4 10" id="KW-0699">rRNA-binding</keyword>
<dbReference type="PANTHER" id="PTHR33280:SF6">
    <property type="entry name" value="LARGE RIBOSOMAL SUBUNIT PROTEIN BL31A"/>
    <property type="match status" value="1"/>
</dbReference>
<dbReference type="GO" id="GO:0019843">
    <property type="term" value="F:rRNA binding"/>
    <property type="evidence" value="ECO:0007669"/>
    <property type="project" value="UniProtKB-KW"/>
</dbReference>
<keyword evidence="7 10" id="KW-0689">Ribosomal protein</keyword>
<dbReference type="GO" id="GO:0005840">
    <property type="term" value="C:ribosome"/>
    <property type="evidence" value="ECO:0007669"/>
    <property type="project" value="UniProtKB-KW"/>
</dbReference>
<evidence type="ECO:0000256" key="10">
    <source>
        <dbReference type="HAMAP-Rule" id="MF_00501"/>
    </source>
</evidence>
<accession>A0A0B5BE68</accession>
<dbReference type="NCBIfam" id="NF000612">
    <property type="entry name" value="PRK00019.1"/>
    <property type="match status" value="1"/>
</dbReference>
<keyword evidence="12" id="KW-1185">Reference proteome</keyword>
<dbReference type="OrthoDB" id="9803251at2"/>
<dbReference type="Gene3D" id="4.10.830.30">
    <property type="entry name" value="Ribosomal protein L31"/>
    <property type="match status" value="1"/>
</dbReference>
<dbReference type="PROSITE" id="PS01143">
    <property type="entry name" value="RIBOSOMAL_L31"/>
    <property type="match status" value="1"/>
</dbReference>
<keyword evidence="5 10" id="KW-0862">Zinc</keyword>
<dbReference type="PRINTS" id="PR01249">
    <property type="entry name" value="RIBOSOMALL31"/>
</dbReference>
<keyword evidence="6 10" id="KW-0694">RNA-binding</keyword>
<feature type="binding site" evidence="10">
    <location>
        <position position="18"/>
    </location>
    <ligand>
        <name>Zn(2+)</name>
        <dbReference type="ChEBI" id="CHEBI:29105"/>
    </ligand>
</feature>
<dbReference type="AlphaFoldDB" id="A0A0B5BE68"/>
<dbReference type="InterPro" id="IPR034704">
    <property type="entry name" value="Ribosomal_bL28/bL31-like_sf"/>
</dbReference>
<dbReference type="InterPro" id="IPR042105">
    <property type="entry name" value="Ribosomal_bL31_sf"/>
</dbReference>
<evidence type="ECO:0000256" key="5">
    <source>
        <dbReference type="ARBA" id="ARBA00022833"/>
    </source>
</evidence>
<dbReference type="InterPro" id="IPR027491">
    <property type="entry name" value="Ribosomal_bL31_A"/>
</dbReference>
<evidence type="ECO:0000313" key="12">
    <source>
        <dbReference type="Proteomes" id="UP000057609"/>
    </source>
</evidence>
<dbReference type="Pfam" id="PF01197">
    <property type="entry name" value="Ribosomal_L31"/>
    <property type="match status" value="1"/>
</dbReference>
<keyword evidence="8 10" id="KW-0687">Ribonucleoprotein</keyword>
<dbReference type="EMBL" id="CP009788">
    <property type="protein sequence ID" value="AJE02341.1"/>
    <property type="molecule type" value="Genomic_DNA"/>
</dbReference>
<dbReference type="InterPro" id="IPR002150">
    <property type="entry name" value="Ribosomal_bL31"/>
</dbReference>
<keyword evidence="3 10" id="KW-0479">Metal-binding</keyword>
<dbReference type="NCBIfam" id="NF001809">
    <property type="entry name" value="PRK00528.1"/>
    <property type="match status" value="1"/>
</dbReference>
<evidence type="ECO:0000256" key="3">
    <source>
        <dbReference type="ARBA" id="ARBA00022723"/>
    </source>
</evidence>
<dbReference type="GO" id="GO:1990904">
    <property type="term" value="C:ribonucleoprotein complex"/>
    <property type="evidence" value="ECO:0007669"/>
    <property type="project" value="UniProtKB-KW"/>
</dbReference>
<dbReference type="GO" id="GO:0003735">
    <property type="term" value="F:structural constituent of ribosome"/>
    <property type="evidence" value="ECO:0007669"/>
    <property type="project" value="InterPro"/>
</dbReference>
<evidence type="ECO:0000256" key="4">
    <source>
        <dbReference type="ARBA" id="ARBA00022730"/>
    </source>
</evidence>
<evidence type="ECO:0000256" key="8">
    <source>
        <dbReference type="ARBA" id="ARBA00023274"/>
    </source>
</evidence>
<evidence type="ECO:0000256" key="9">
    <source>
        <dbReference type="ARBA" id="ARBA00035687"/>
    </source>
</evidence>
<dbReference type="KEGG" id="gpi:GPICK_02180"/>